<dbReference type="CDD" id="cd00130">
    <property type="entry name" value="PAS"/>
    <property type="match status" value="2"/>
</dbReference>
<reference evidence="11 12" key="1">
    <citation type="journal article" date="2014" name="PLoS Genet.">
        <title>Phylogenetically driven sequencing of extremely halophilic archaea reveals strategies for static and dynamic osmo-response.</title>
        <authorList>
            <person name="Becker E.A."/>
            <person name="Seitzer P.M."/>
            <person name="Tritt A."/>
            <person name="Larsen D."/>
            <person name="Krusor M."/>
            <person name="Yao A.I."/>
            <person name="Wu D."/>
            <person name="Madern D."/>
            <person name="Eisen J.A."/>
            <person name="Darling A.E."/>
            <person name="Facciotti M.T."/>
        </authorList>
    </citation>
    <scope>NUCLEOTIDE SEQUENCE [LARGE SCALE GENOMIC DNA]</scope>
    <source>
        <strain evidence="11 12">JCM 10478</strain>
    </source>
</reference>
<dbReference type="InterPro" id="IPR011006">
    <property type="entry name" value="CheY-like_superfamily"/>
</dbReference>
<evidence type="ECO:0000256" key="1">
    <source>
        <dbReference type="ARBA" id="ARBA00000085"/>
    </source>
</evidence>
<dbReference type="Pfam" id="PF00072">
    <property type="entry name" value="Response_reg"/>
    <property type="match status" value="1"/>
</dbReference>
<dbReference type="STRING" id="1227496.C489_16784"/>
<dbReference type="Gene3D" id="3.40.50.2300">
    <property type="match status" value="1"/>
</dbReference>
<dbReference type="PROSITE" id="PS50113">
    <property type="entry name" value="PAC"/>
    <property type="match status" value="2"/>
</dbReference>
<keyword evidence="12" id="KW-1185">Reference proteome</keyword>
<dbReference type="Pfam" id="PF00512">
    <property type="entry name" value="HisKA"/>
    <property type="match status" value="1"/>
</dbReference>
<dbReference type="InterPro" id="IPR035965">
    <property type="entry name" value="PAS-like_dom_sf"/>
</dbReference>
<evidence type="ECO:0000256" key="5">
    <source>
        <dbReference type="ARBA" id="ARBA00023012"/>
    </source>
</evidence>
<evidence type="ECO:0000256" key="6">
    <source>
        <dbReference type="PROSITE-ProRule" id="PRU00169"/>
    </source>
</evidence>
<dbReference type="Pfam" id="PF02518">
    <property type="entry name" value="HATPase_c"/>
    <property type="match status" value="1"/>
</dbReference>
<dbReference type="PANTHER" id="PTHR43711">
    <property type="entry name" value="TWO-COMPONENT HISTIDINE KINASE"/>
    <property type="match status" value="1"/>
</dbReference>
<proteinExistence type="predicted"/>
<feature type="domain" description="PAS" evidence="9">
    <location>
        <begin position="262"/>
        <end position="304"/>
    </location>
</feature>
<dbReference type="InterPro" id="IPR003661">
    <property type="entry name" value="HisK_dim/P_dom"/>
</dbReference>
<feature type="domain" description="Histidine kinase" evidence="7">
    <location>
        <begin position="388"/>
        <end position="575"/>
    </location>
</feature>
<dbReference type="Gene3D" id="3.30.565.10">
    <property type="entry name" value="Histidine kinase-like ATPase, C-terminal domain"/>
    <property type="match status" value="1"/>
</dbReference>
<evidence type="ECO:0000259" key="8">
    <source>
        <dbReference type="PROSITE" id="PS50110"/>
    </source>
</evidence>
<dbReference type="EMBL" id="AOID01000051">
    <property type="protein sequence ID" value="ELY64428.1"/>
    <property type="molecule type" value="Genomic_DNA"/>
</dbReference>
<dbReference type="InterPro" id="IPR036890">
    <property type="entry name" value="HATPase_C_sf"/>
</dbReference>
<dbReference type="SUPFAM" id="SSF55785">
    <property type="entry name" value="PYP-like sensor domain (PAS domain)"/>
    <property type="match status" value="2"/>
</dbReference>
<feature type="modified residue" description="4-aspartylphosphate" evidence="6">
    <location>
        <position position="51"/>
    </location>
</feature>
<feature type="domain" description="Response regulatory" evidence="8">
    <location>
        <begin position="1"/>
        <end position="116"/>
    </location>
</feature>
<dbReference type="InterPro" id="IPR005467">
    <property type="entry name" value="His_kinase_dom"/>
</dbReference>
<accession>L9XUX5</accession>
<dbReference type="Pfam" id="PF08447">
    <property type="entry name" value="PAS_3"/>
    <property type="match status" value="1"/>
</dbReference>
<dbReference type="PROSITE" id="PS50109">
    <property type="entry name" value="HIS_KIN"/>
    <property type="match status" value="1"/>
</dbReference>
<dbReference type="SMART" id="SM00448">
    <property type="entry name" value="REC"/>
    <property type="match status" value="1"/>
</dbReference>
<dbReference type="GO" id="GO:0000155">
    <property type="term" value="F:phosphorelay sensor kinase activity"/>
    <property type="evidence" value="ECO:0007669"/>
    <property type="project" value="InterPro"/>
</dbReference>
<dbReference type="InterPro" id="IPR001789">
    <property type="entry name" value="Sig_transdc_resp-reg_receiver"/>
</dbReference>
<organism evidence="11 12">
    <name type="scientific">Natrinema versiforme JCM 10478</name>
    <dbReference type="NCBI Taxonomy" id="1227496"/>
    <lineage>
        <taxon>Archaea</taxon>
        <taxon>Methanobacteriati</taxon>
        <taxon>Methanobacteriota</taxon>
        <taxon>Stenosarchaea group</taxon>
        <taxon>Halobacteria</taxon>
        <taxon>Halobacteriales</taxon>
        <taxon>Natrialbaceae</taxon>
        <taxon>Natrinema</taxon>
    </lineage>
</organism>
<evidence type="ECO:0000256" key="4">
    <source>
        <dbReference type="ARBA" id="ARBA00022777"/>
    </source>
</evidence>
<feature type="domain" description="PAC" evidence="10">
    <location>
        <begin position="334"/>
        <end position="384"/>
    </location>
</feature>
<dbReference type="SMART" id="SM00086">
    <property type="entry name" value="PAC"/>
    <property type="match status" value="2"/>
</dbReference>
<name>L9XUX5_9EURY</name>
<dbReference type="InterPro" id="IPR000700">
    <property type="entry name" value="PAS-assoc_C"/>
</dbReference>
<sequence>MLHVDGDPEFSEAVGRFLEREDDRFDVTTAPDVSEGLASLAERDVDCIVSDYDMPGRDGLEFLEAVRSDDPDLPFILYTGKGSEAVASDAISAGVTDYLQKERGTDQYAILANRIANAVEARRYQRLFTERTRRLETLIDNLPGMVYRCRNVPDWPMETVEGEVESLSGYTARELERNEVKWGESVVHPADQAETWETIQDSLSADGTFEVTYRIVTADRTTKWVWERGRGIDEADGDPETLEGFITDVTEQKRRERELRRAREEYGALINGMNDTAWVLDIDGTILAVNDAAVETMGYSREELRSMRPHDFDIGLDEAELSELIETMPTDGIQVFETVHETKDGERIPVEISSSLIPYHGDTVVLSIARDISDRKEREEQLERFASIVSHDLRNPLNVAQGHLESAREERDSEHLEHVARAHERMAALVDDLLALSRAGARIGDVESVDLGATVDHCWQNVATANATVRTDIDRTVRADPTRLAQLLENLFRNAVEHGGDEVSITVGERPDGFYVADDGRGIAEQEREEVFRDGYSTAAEGTGFGLSIVEQVADAHGWSVTVSDSEHGGARFDVVGLESADD</sequence>
<dbReference type="Gene3D" id="1.10.287.130">
    <property type="match status" value="1"/>
</dbReference>
<dbReference type="Proteomes" id="UP000011632">
    <property type="component" value="Unassembled WGS sequence"/>
</dbReference>
<dbReference type="SMART" id="SM00387">
    <property type="entry name" value="HATPase_c"/>
    <property type="match status" value="1"/>
</dbReference>
<dbReference type="CDD" id="cd00082">
    <property type="entry name" value="HisKA"/>
    <property type="match status" value="1"/>
</dbReference>
<keyword evidence="3" id="KW-0808">Transferase</keyword>
<feature type="domain" description="PAC" evidence="10">
    <location>
        <begin position="209"/>
        <end position="261"/>
    </location>
</feature>
<dbReference type="InterPro" id="IPR001610">
    <property type="entry name" value="PAC"/>
</dbReference>
<dbReference type="InterPro" id="IPR013655">
    <property type="entry name" value="PAS_fold_3"/>
</dbReference>
<gene>
    <name evidence="11" type="ORF">C489_16784</name>
</gene>
<evidence type="ECO:0000256" key="3">
    <source>
        <dbReference type="ARBA" id="ARBA00022679"/>
    </source>
</evidence>
<dbReference type="SUPFAM" id="SSF52172">
    <property type="entry name" value="CheY-like"/>
    <property type="match status" value="1"/>
</dbReference>
<dbReference type="CDD" id="cd00156">
    <property type="entry name" value="REC"/>
    <property type="match status" value="1"/>
</dbReference>
<evidence type="ECO:0000313" key="11">
    <source>
        <dbReference type="EMBL" id="ELY64428.1"/>
    </source>
</evidence>
<dbReference type="InterPro" id="IPR036097">
    <property type="entry name" value="HisK_dim/P_sf"/>
</dbReference>
<evidence type="ECO:0000313" key="12">
    <source>
        <dbReference type="Proteomes" id="UP000011632"/>
    </source>
</evidence>
<dbReference type="PROSITE" id="PS50112">
    <property type="entry name" value="PAS"/>
    <property type="match status" value="1"/>
</dbReference>
<dbReference type="SUPFAM" id="SSF47384">
    <property type="entry name" value="Homodimeric domain of signal transducing histidine kinase"/>
    <property type="match status" value="1"/>
</dbReference>
<evidence type="ECO:0000256" key="2">
    <source>
        <dbReference type="ARBA" id="ARBA00012438"/>
    </source>
</evidence>
<dbReference type="NCBIfam" id="TIGR00229">
    <property type="entry name" value="sensory_box"/>
    <property type="match status" value="2"/>
</dbReference>
<dbReference type="Gene3D" id="3.30.450.20">
    <property type="entry name" value="PAS domain"/>
    <property type="match status" value="2"/>
</dbReference>
<dbReference type="SMART" id="SM00388">
    <property type="entry name" value="HisKA"/>
    <property type="match status" value="1"/>
</dbReference>
<dbReference type="InterPro" id="IPR000014">
    <property type="entry name" value="PAS"/>
</dbReference>
<dbReference type="AlphaFoldDB" id="L9XUX5"/>
<keyword evidence="5" id="KW-0902">Two-component regulatory system</keyword>
<keyword evidence="4" id="KW-0418">Kinase</keyword>
<keyword evidence="6" id="KW-0597">Phosphoprotein</keyword>
<evidence type="ECO:0000259" key="7">
    <source>
        <dbReference type="PROSITE" id="PS50109"/>
    </source>
</evidence>
<comment type="catalytic activity">
    <reaction evidence="1">
        <text>ATP + protein L-histidine = ADP + protein N-phospho-L-histidine.</text>
        <dbReference type="EC" id="2.7.13.3"/>
    </reaction>
</comment>
<dbReference type="InterPro" id="IPR050736">
    <property type="entry name" value="Sensor_HK_Regulatory"/>
</dbReference>
<dbReference type="PATRIC" id="fig|1227496.3.peg.3383"/>
<protein>
    <recommendedName>
        <fullName evidence="2">histidine kinase</fullName>
        <ecNumber evidence="2">2.7.13.3</ecNumber>
    </recommendedName>
</protein>
<dbReference type="PROSITE" id="PS50110">
    <property type="entry name" value="RESPONSE_REGULATORY"/>
    <property type="match status" value="1"/>
</dbReference>
<dbReference type="SUPFAM" id="SSF55874">
    <property type="entry name" value="ATPase domain of HSP90 chaperone/DNA topoisomerase II/histidine kinase"/>
    <property type="match status" value="1"/>
</dbReference>
<evidence type="ECO:0000259" key="10">
    <source>
        <dbReference type="PROSITE" id="PS50113"/>
    </source>
</evidence>
<comment type="caution">
    <text evidence="11">The sequence shown here is derived from an EMBL/GenBank/DDBJ whole genome shotgun (WGS) entry which is preliminary data.</text>
</comment>
<evidence type="ECO:0000259" key="9">
    <source>
        <dbReference type="PROSITE" id="PS50112"/>
    </source>
</evidence>
<dbReference type="PANTHER" id="PTHR43711:SF1">
    <property type="entry name" value="HISTIDINE KINASE 1"/>
    <property type="match status" value="1"/>
</dbReference>
<dbReference type="SMART" id="SM00091">
    <property type="entry name" value="PAS"/>
    <property type="match status" value="2"/>
</dbReference>
<dbReference type="EC" id="2.7.13.3" evidence="2"/>
<dbReference type="InterPro" id="IPR003594">
    <property type="entry name" value="HATPase_dom"/>
</dbReference>
<dbReference type="Pfam" id="PF13426">
    <property type="entry name" value="PAS_9"/>
    <property type="match status" value="1"/>
</dbReference>